<comment type="caution">
    <text evidence="3">The sequence shown here is derived from an EMBL/GenBank/DDBJ whole genome shotgun (WGS) entry which is preliminary data.</text>
</comment>
<dbReference type="InterPro" id="IPR004360">
    <property type="entry name" value="Glyas_Fos-R_dOase_dom"/>
</dbReference>
<dbReference type="PANTHER" id="PTHR36113:SF6">
    <property type="entry name" value="FOSFOMYCIN RESISTANCE PROTEIN FOSX"/>
    <property type="match status" value="1"/>
</dbReference>
<dbReference type="Proteomes" id="UP001194580">
    <property type="component" value="Unassembled WGS sequence"/>
</dbReference>
<keyword evidence="1" id="KW-0479">Metal-binding</keyword>
<dbReference type="Pfam" id="PF00903">
    <property type="entry name" value="Glyoxalase"/>
    <property type="match status" value="1"/>
</dbReference>
<evidence type="ECO:0000256" key="1">
    <source>
        <dbReference type="ARBA" id="ARBA00022723"/>
    </source>
</evidence>
<name>A0AAD4H7U6_9FUNG</name>
<organism evidence="3 4">
    <name type="scientific">Linnemannia exigua</name>
    <dbReference type="NCBI Taxonomy" id="604196"/>
    <lineage>
        <taxon>Eukaryota</taxon>
        <taxon>Fungi</taxon>
        <taxon>Fungi incertae sedis</taxon>
        <taxon>Mucoromycota</taxon>
        <taxon>Mortierellomycotina</taxon>
        <taxon>Mortierellomycetes</taxon>
        <taxon>Mortierellales</taxon>
        <taxon>Mortierellaceae</taxon>
        <taxon>Linnemannia</taxon>
    </lineage>
</organism>
<protein>
    <recommendedName>
        <fullName evidence="2">VOC domain-containing protein</fullName>
    </recommendedName>
</protein>
<dbReference type="InterPro" id="IPR051332">
    <property type="entry name" value="Fosfomycin_Res_Enzymes"/>
</dbReference>
<dbReference type="InterPro" id="IPR037523">
    <property type="entry name" value="VOC_core"/>
</dbReference>
<feature type="domain" description="VOC" evidence="2">
    <location>
        <begin position="6"/>
        <end position="138"/>
    </location>
</feature>
<dbReference type="PROSITE" id="PS51819">
    <property type="entry name" value="VOC"/>
    <property type="match status" value="1"/>
</dbReference>
<dbReference type="Gene3D" id="3.10.180.10">
    <property type="entry name" value="2,3-Dihydroxybiphenyl 1,2-Dioxygenase, domain 1"/>
    <property type="match status" value="1"/>
</dbReference>
<keyword evidence="4" id="KW-1185">Reference proteome</keyword>
<sequence>MPKTGTFSHISLSVSDYDNGKKYYNFLLADLLGYKKVMEHPYYTMWTLSSGECVCISPGNKTPHHKQNPGLHHLAFNVGTHEEIDQFYEKIVKFHEENKDLTGCTILDKPALYPQYGEGYYAVFFTDSDNIKLELAYTPNYH</sequence>
<reference evidence="3" key="1">
    <citation type="journal article" date="2020" name="Fungal Divers.">
        <title>Resolving the Mortierellaceae phylogeny through synthesis of multi-gene phylogenetics and phylogenomics.</title>
        <authorList>
            <person name="Vandepol N."/>
            <person name="Liber J."/>
            <person name="Desiro A."/>
            <person name="Na H."/>
            <person name="Kennedy M."/>
            <person name="Barry K."/>
            <person name="Grigoriev I.V."/>
            <person name="Miller A.N."/>
            <person name="O'Donnell K."/>
            <person name="Stajich J.E."/>
            <person name="Bonito G."/>
        </authorList>
    </citation>
    <scope>NUCLEOTIDE SEQUENCE</scope>
    <source>
        <strain evidence="3">NRRL 28262</strain>
    </source>
</reference>
<evidence type="ECO:0000313" key="4">
    <source>
        <dbReference type="Proteomes" id="UP001194580"/>
    </source>
</evidence>
<proteinExistence type="predicted"/>
<dbReference type="InterPro" id="IPR029068">
    <property type="entry name" value="Glyas_Bleomycin-R_OHBP_Dase"/>
</dbReference>
<dbReference type="EMBL" id="JAAAIL010000367">
    <property type="protein sequence ID" value="KAG0276481.1"/>
    <property type="molecule type" value="Genomic_DNA"/>
</dbReference>
<dbReference type="AlphaFoldDB" id="A0AAD4H7U6"/>
<accession>A0AAD4H7U6</accession>
<evidence type="ECO:0000313" key="3">
    <source>
        <dbReference type="EMBL" id="KAG0276481.1"/>
    </source>
</evidence>
<gene>
    <name evidence="3" type="ORF">BGZ95_007483</name>
</gene>
<evidence type="ECO:0000259" key="2">
    <source>
        <dbReference type="PROSITE" id="PS51819"/>
    </source>
</evidence>
<dbReference type="PANTHER" id="PTHR36113">
    <property type="entry name" value="LYASE, PUTATIVE-RELATED-RELATED"/>
    <property type="match status" value="1"/>
</dbReference>
<dbReference type="SUPFAM" id="SSF54593">
    <property type="entry name" value="Glyoxalase/Bleomycin resistance protein/Dihydroxybiphenyl dioxygenase"/>
    <property type="match status" value="1"/>
</dbReference>
<dbReference type="GO" id="GO:0046872">
    <property type="term" value="F:metal ion binding"/>
    <property type="evidence" value="ECO:0007669"/>
    <property type="project" value="UniProtKB-KW"/>
</dbReference>